<dbReference type="NCBIfam" id="TIGR00357">
    <property type="entry name" value="peptide-methionine (R)-S-oxide reductase MsrB"/>
    <property type="match status" value="1"/>
</dbReference>
<name>A0A1F5Z3N7_9BACT</name>
<evidence type="ECO:0000256" key="5">
    <source>
        <dbReference type="ARBA" id="ARBA00022833"/>
    </source>
</evidence>
<keyword evidence="4" id="KW-0479">Metal-binding</keyword>
<evidence type="ECO:0000313" key="10">
    <source>
        <dbReference type="Proteomes" id="UP000177354"/>
    </source>
</evidence>
<evidence type="ECO:0000256" key="7">
    <source>
        <dbReference type="ARBA" id="ARBA00048488"/>
    </source>
</evidence>
<dbReference type="Gene3D" id="2.170.150.20">
    <property type="entry name" value="Peptide methionine sulfoxide reductase"/>
    <property type="match status" value="1"/>
</dbReference>
<feature type="domain" description="MsrB" evidence="8">
    <location>
        <begin position="13"/>
        <end position="135"/>
    </location>
</feature>
<keyword evidence="6" id="KW-0560">Oxidoreductase</keyword>
<comment type="similarity">
    <text evidence="2">Belongs to the MsrB Met sulfoxide reductase family.</text>
</comment>
<dbReference type="EC" id="1.8.4.12" evidence="3"/>
<reference evidence="9 10" key="1">
    <citation type="journal article" date="2016" name="Nat. Commun.">
        <title>Thousands of microbial genomes shed light on interconnected biogeochemical processes in an aquifer system.</title>
        <authorList>
            <person name="Anantharaman K."/>
            <person name="Brown C.T."/>
            <person name="Hug L.A."/>
            <person name="Sharon I."/>
            <person name="Castelle C.J."/>
            <person name="Probst A.J."/>
            <person name="Thomas B.C."/>
            <person name="Singh A."/>
            <person name="Wilkins M.J."/>
            <person name="Karaoz U."/>
            <person name="Brodie E.L."/>
            <person name="Williams K.H."/>
            <person name="Hubbard S.S."/>
            <person name="Banfield J.F."/>
        </authorList>
    </citation>
    <scope>NUCLEOTIDE SEQUENCE [LARGE SCALE GENOMIC DNA]</scope>
</reference>
<organism evidence="9 10">
    <name type="scientific">Candidatus Gottesmanbacteria bacterium RIFCSPHIGHO2_01_FULL_40_15</name>
    <dbReference type="NCBI Taxonomy" id="1798376"/>
    <lineage>
        <taxon>Bacteria</taxon>
        <taxon>Candidatus Gottesmaniibacteriota</taxon>
    </lineage>
</organism>
<dbReference type="PANTHER" id="PTHR10173">
    <property type="entry name" value="METHIONINE SULFOXIDE REDUCTASE"/>
    <property type="match status" value="1"/>
</dbReference>
<dbReference type="GO" id="GO:0030091">
    <property type="term" value="P:protein repair"/>
    <property type="evidence" value="ECO:0007669"/>
    <property type="project" value="InterPro"/>
</dbReference>
<dbReference type="GO" id="GO:0006979">
    <property type="term" value="P:response to oxidative stress"/>
    <property type="evidence" value="ECO:0007669"/>
    <property type="project" value="InterPro"/>
</dbReference>
<evidence type="ECO:0000256" key="6">
    <source>
        <dbReference type="ARBA" id="ARBA00023002"/>
    </source>
</evidence>
<keyword evidence="5" id="KW-0862">Zinc</keyword>
<dbReference type="InterPro" id="IPR028427">
    <property type="entry name" value="Met_Sox_Rdtase_MsrB"/>
</dbReference>
<dbReference type="GO" id="GO:0046872">
    <property type="term" value="F:metal ion binding"/>
    <property type="evidence" value="ECO:0007669"/>
    <property type="project" value="UniProtKB-KW"/>
</dbReference>
<sequence>MNFNIINMKNKTEDYWKKKLTGEQFEICRLKGTEAPFSGKFWDNHQPGSYHCVACNNILFSSKEKFDSDTGWPSFYKAADTGIIDLNKDSSRGMVRTEVLCGNCGSHLGHLFQDGPPPTGKRYCINSAALRFSPEK</sequence>
<dbReference type="SUPFAM" id="SSF51316">
    <property type="entry name" value="Mss4-like"/>
    <property type="match status" value="1"/>
</dbReference>
<proteinExistence type="inferred from homology"/>
<comment type="cofactor">
    <cofactor evidence="1">
        <name>Zn(2+)</name>
        <dbReference type="ChEBI" id="CHEBI:29105"/>
    </cofactor>
</comment>
<dbReference type="Pfam" id="PF01641">
    <property type="entry name" value="SelR"/>
    <property type="match status" value="1"/>
</dbReference>
<dbReference type="FunFam" id="2.170.150.20:FF:000001">
    <property type="entry name" value="Peptide methionine sulfoxide reductase MsrB"/>
    <property type="match status" value="1"/>
</dbReference>
<dbReference type="Proteomes" id="UP000177354">
    <property type="component" value="Unassembled WGS sequence"/>
</dbReference>
<comment type="caution">
    <text evidence="9">The sequence shown here is derived from an EMBL/GenBank/DDBJ whole genome shotgun (WGS) entry which is preliminary data.</text>
</comment>
<evidence type="ECO:0000259" key="8">
    <source>
        <dbReference type="PROSITE" id="PS51790"/>
    </source>
</evidence>
<protein>
    <recommendedName>
        <fullName evidence="3">peptide-methionine (R)-S-oxide reductase</fullName>
        <ecNumber evidence="3">1.8.4.12</ecNumber>
    </recommendedName>
</protein>
<dbReference type="AlphaFoldDB" id="A0A1F5Z3N7"/>
<dbReference type="GO" id="GO:0005737">
    <property type="term" value="C:cytoplasm"/>
    <property type="evidence" value="ECO:0007669"/>
    <property type="project" value="TreeGrafter"/>
</dbReference>
<accession>A0A1F5Z3N7</accession>
<evidence type="ECO:0000256" key="2">
    <source>
        <dbReference type="ARBA" id="ARBA00007174"/>
    </source>
</evidence>
<dbReference type="PROSITE" id="PS51790">
    <property type="entry name" value="MSRB"/>
    <property type="match status" value="1"/>
</dbReference>
<evidence type="ECO:0000256" key="1">
    <source>
        <dbReference type="ARBA" id="ARBA00001947"/>
    </source>
</evidence>
<dbReference type="InterPro" id="IPR002579">
    <property type="entry name" value="Met_Sox_Rdtase_MsrB_dom"/>
</dbReference>
<gene>
    <name evidence="9" type="ORF">A2777_04350</name>
</gene>
<dbReference type="PANTHER" id="PTHR10173:SF52">
    <property type="entry name" value="METHIONINE-R-SULFOXIDE REDUCTASE B1"/>
    <property type="match status" value="1"/>
</dbReference>
<dbReference type="EMBL" id="MFJF01000012">
    <property type="protein sequence ID" value="OGG07068.1"/>
    <property type="molecule type" value="Genomic_DNA"/>
</dbReference>
<evidence type="ECO:0000256" key="4">
    <source>
        <dbReference type="ARBA" id="ARBA00022723"/>
    </source>
</evidence>
<evidence type="ECO:0000313" key="9">
    <source>
        <dbReference type="EMBL" id="OGG07068.1"/>
    </source>
</evidence>
<dbReference type="GO" id="GO:0033743">
    <property type="term" value="F:peptide-methionine (R)-S-oxide reductase activity"/>
    <property type="evidence" value="ECO:0007669"/>
    <property type="project" value="UniProtKB-EC"/>
</dbReference>
<evidence type="ECO:0000256" key="3">
    <source>
        <dbReference type="ARBA" id="ARBA00012499"/>
    </source>
</evidence>
<dbReference type="InterPro" id="IPR011057">
    <property type="entry name" value="Mss4-like_sf"/>
</dbReference>
<comment type="catalytic activity">
    <reaction evidence="7">
        <text>L-methionyl-[protein] + [thioredoxin]-disulfide + H2O = L-methionyl-(R)-S-oxide-[protein] + [thioredoxin]-dithiol</text>
        <dbReference type="Rhea" id="RHEA:24164"/>
        <dbReference type="Rhea" id="RHEA-COMP:10698"/>
        <dbReference type="Rhea" id="RHEA-COMP:10700"/>
        <dbReference type="Rhea" id="RHEA-COMP:12313"/>
        <dbReference type="Rhea" id="RHEA-COMP:12314"/>
        <dbReference type="ChEBI" id="CHEBI:15377"/>
        <dbReference type="ChEBI" id="CHEBI:16044"/>
        <dbReference type="ChEBI" id="CHEBI:29950"/>
        <dbReference type="ChEBI" id="CHEBI:45764"/>
        <dbReference type="ChEBI" id="CHEBI:50058"/>
        <dbReference type="EC" id="1.8.4.12"/>
    </reaction>
</comment>